<protein>
    <recommendedName>
        <fullName evidence="9">Beta-xylanase</fullName>
        <ecNumber evidence="9">3.2.1.8</ecNumber>
    </recommendedName>
</protein>
<evidence type="ECO:0000259" key="10">
    <source>
        <dbReference type="PROSITE" id="PS51760"/>
    </source>
</evidence>
<dbReference type="InterPro" id="IPR026444">
    <property type="entry name" value="Secre_tail"/>
</dbReference>
<accession>A0AA37ST42</accession>
<dbReference type="Gene3D" id="2.60.120.260">
    <property type="entry name" value="Galactose-binding domain-like"/>
    <property type="match status" value="1"/>
</dbReference>
<dbReference type="InterPro" id="IPR017853">
    <property type="entry name" value="GH"/>
</dbReference>
<dbReference type="RefSeq" id="WP_235294369.1">
    <property type="nucleotide sequence ID" value="NZ_BSOH01000015.1"/>
</dbReference>
<dbReference type="InterPro" id="IPR001000">
    <property type="entry name" value="GH10_dom"/>
</dbReference>
<evidence type="ECO:0000256" key="8">
    <source>
        <dbReference type="ARBA" id="ARBA00023326"/>
    </source>
</evidence>
<keyword evidence="7 9" id="KW-0326">Glycosidase</keyword>
<dbReference type="Proteomes" id="UP001156666">
    <property type="component" value="Unassembled WGS sequence"/>
</dbReference>
<evidence type="ECO:0000256" key="6">
    <source>
        <dbReference type="ARBA" id="ARBA00023277"/>
    </source>
</evidence>
<keyword evidence="3" id="KW-0858">Xylan degradation</keyword>
<dbReference type="Pfam" id="PF00331">
    <property type="entry name" value="Glyco_hydro_10"/>
    <property type="match status" value="1"/>
</dbReference>
<dbReference type="Gene3D" id="3.20.20.80">
    <property type="entry name" value="Glycosidases"/>
    <property type="match status" value="1"/>
</dbReference>
<dbReference type="InterPro" id="IPR044846">
    <property type="entry name" value="GH10"/>
</dbReference>
<dbReference type="PANTHER" id="PTHR31490:SF88">
    <property type="entry name" value="BETA-XYLANASE"/>
    <property type="match status" value="1"/>
</dbReference>
<dbReference type="GO" id="GO:0045493">
    <property type="term" value="P:xylan catabolic process"/>
    <property type="evidence" value="ECO:0007669"/>
    <property type="project" value="UniProtKB-KW"/>
</dbReference>
<dbReference type="GO" id="GO:0031176">
    <property type="term" value="F:endo-1,4-beta-xylanase activity"/>
    <property type="evidence" value="ECO:0007669"/>
    <property type="project" value="UniProtKB-EC"/>
</dbReference>
<dbReference type="AlphaFoldDB" id="A0AA37ST42"/>
<evidence type="ECO:0000256" key="9">
    <source>
        <dbReference type="RuleBase" id="RU361174"/>
    </source>
</evidence>
<evidence type="ECO:0000256" key="7">
    <source>
        <dbReference type="ARBA" id="ARBA00023295"/>
    </source>
</evidence>
<dbReference type="NCBIfam" id="TIGR04183">
    <property type="entry name" value="Por_Secre_tail"/>
    <property type="match status" value="1"/>
</dbReference>
<evidence type="ECO:0000313" key="12">
    <source>
        <dbReference type="Proteomes" id="UP001156666"/>
    </source>
</evidence>
<name>A0AA37ST42_9BACT</name>
<dbReference type="SUPFAM" id="SSF51445">
    <property type="entry name" value="(Trans)glycosidases"/>
    <property type="match status" value="1"/>
</dbReference>
<evidence type="ECO:0000256" key="1">
    <source>
        <dbReference type="ARBA" id="ARBA00000681"/>
    </source>
</evidence>
<dbReference type="EMBL" id="BSOH01000015">
    <property type="protein sequence ID" value="GLR18201.1"/>
    <property type="molecule type" value="Genomic_DNA"/>
</dbReference>
<comment type="catalytic activity">
    <reaction evidence="1 9">
        <text>Endohydrolysis of (1-&gt;4)-beta-D-xylosidic linkages in xylans.</text>
        <dbReference type="EC" id="3.2.1.8"/>
    </reaction>
</comment>
<keyword evidence="4" id="KW-0732">Signal</keyword>
<keyword evidence="8 9" id="KW-0624">Polysaccharide degradation</keyword>
<evidence type="ECO:0000313" key="11">
    <source>
        <dbReference type="EMBL" id="GLR18201.1"/>
    </source>
</evidence>
<evidence type="ECO:0000256" key="2">
    <source>
        <dbReference type="ARBA" id="ARBA00007495"/>
    </source>
</evidence>
<reference evidence="11" key="1">
    <citation type="journal article" date="2014" name="Int. J. Syst. Evol. Microbiol.">
        <title>Complete genome sequence of Corynebacterium casei LMG S-19264T (=DSM 44701T), isolated from a smear-ripened cheese.</title>
        <authorList>
            <consortium name="US DOE Joint Genome Institute (JGI-PGF)"/>
            <person name="Walter F."/>
            <person name="Albersmeier A."/>
            <person name="Kalinowski J."/>
            <person name="Ruckert C."/>
        </authorList>
    </citation>
    <scope>NUCLEOTIDE SEQUENCE</scope>
    <source>
        <strain evidence="11">NBRC 108769</strain>
    </source>
</reference>
<dbReference type="PRINTS" id="PR00134">
    <property type="entry name" value="GLHYDRLASE10"/>
</dbReference>
<keyword evidence="12" id="KW-1185">Reference proteome</keyword>
<dbReference type="EC" id="3.2.1.8" evidence="9"/>
<dbReference type="SMART" id="SM00633">
    <property type="entry name" value="Glyco_10"/>
    <property type="match status" value="1"/>
</dbReference>
<proteinExistence type="inferred from homology"/>
<keyword evidence="5 9" id="KW-0378">Hydrolase</keyword>
<organism evidence="11 12">
    <name type="scientific">Portibacter lacus</name>
    <dbReference type="NCBI Taxonomy" id="1099794"/>
    <lineage>
        <taxon>Bacteria</taxon>
        <taxon>Pseudomonadati</taxon>
        <taxon>Bacteroidota</taxon>
        <taxon>Saprospiria</taxon>
        <taxon>Saprospirales</taxon>
        <taxon>Haliscomenobacteraceae</taxon>
        <taxon>Portibacter</taxon>
    </lineage>
</organism>
<comment type="caution">
    <text evidence="11">The sequence shown here is derived from an EMBL/GenBank/DDBJ whole genome shotgun (WGS) entry which is preliminary data.</text>
</comment>
<comment type="similarity">
    <text evidence="2 9">Belongs to the glycosyl hydrolase 10 (cellulase F) family.</text>
</comment>
<keyword evidence="6 9" id="KW-0119">Carbohydrate metabolism</keyword>
<sequence length="706" mass="79724">MSRILTFFFLLFLGNAYTQDNYHLELLSSFQEDYNLEAPAYLFLDNEAANLSRMYIYGTTSISTKTVEGFDFERQTSFSIPTAGANAWDSGAGINSKTSVKTNDVLVFTFWARKSSTNSETHFFIEDTGTYEKEFYQSISFSPDWNQYYIAITASKDYGIAKLVAGFHLAGIAQDFELAGFTAFNFGQIDIESVPSSFSTGGYEGVEEDAPWRAEAAESIESIRKSNLKILVQDMNGNPLPDAEVHVEMQSHEFQFGSAFVTCRFQGNRCYNSKYVNKIFDLDGKGHGFNAGVTENAMKWDGWEEEWIGTPDQTAAAVKYLSDNGVQMRGHTLFWPGYDKMPDDIQENKTDLNYLRNRIATRIDEMINHPVMAPIVREWDIFNEITQNRDLEFAFDEDPNFTTGREIYQEIIKDVRTLDPDLKLYINDYVVLSGGGTSTSVVNRYKEYLDEIYNSDQPFDGIGFQGHIGSTPTSIPKIKSVFDDFYERYGTRQSVTEYDISDLVDPEIQAKYLADFLTITFSHPSMDAFIMWGFWDGNHWKGNAPMFDMNWNLKPSGQAFIDKVFVEWWTDETVQSNENGIAELRAFRGTHKITVTKDGESTEMEVVLGDDGEVVVALEGVSSVANTISSNLSIQPSLISDGYFMVTSENDLHINSIQFLSVSGKIVSNFDTPRLGSKINIDIPSGVYFVKINTEEGVITKKVVVQ</sequence>
<dbReference type="PANTHER" id="PTHR31490">
    <property type="entry name" value="GLYCOSYL HYDROLASE"/>
    <property type="match status" value="1"/>
</dbReference>
<evidence type="ECO:0000256" key="5">
    <source>
        <dbReference type="ARBA" id="ARBA00022801"/>
    </source>
</evidence>
<dbReference type="Pfam" id="PF18962">
    <property type="entry name" value="Por_Secre_tail"/>
    <property type="match status" value="1"/>
</dbReference>
<evidence type="ECO:0000256" key="3">
    <source>
        <dbReference type="ARBA" id="ARBA00022651"/>
    </source>
</evidence>
<gene>
    <name evidence="11" type="ORF">GCM10007940_28160</name>
</gene>
<dbReference type="PROSITE" id="PS51760">
    <property type="entry name" value="GH10_2"/>
    <property type="match status" value="1"/>
</dbReference>
<reference evidence="11" key="2">
    <citation type="submission" date="2023-01" db="EMBL/GenBank/DDBJ databases">
        <title>Draft genome sequence of Portibacter lacus strain NBRC 108769.</title>
        <authorList>
            <person name="Sun Q."/>
            <person name="Mori K."/>
        </authorList>
    </citation>
    <scope>NUCLEOTIDE SEQUENCE</scope>
    <source>
        <strain evidence="11">NBRC 108769</strain>
    </source>
</reference>
<evidence type="ECO:0000256" key="4">
    <source>
        <dbReference type="ARBA" id="ARBA00022729"/>
    </source>
</evidence>
<feature type="domain" description="GH10" evidence="10">
    <location>
        <begin position="276"/>
        <end position="563"/>
    </location>
</feature>